<proteinExistence type="predicted"/>
<gene>
    <name evidence="1" type="ORF">A2122_00885</name>
</gene>
<comment type="caution">
    <text evidence="1">The sequence shown here is derived from an EMBL/GenBank/DDBJ whole genome shotgun (WGS) entry which is preliminary data.</text>
</comment>
<evidence type="ECO:0000313" key="1">
    <source>
        <dbReference type="EMBL" id="OGY96683.1"/>
    </source>
</evidence>
<dbReference type="Proteomes" id="UP000176648">
    <property type="component" value="Unassembled WGS sequence"/>
</dbReference>
<dbReference type="AlphaFoldDB" id="A0A1G2C5K2"/>
<organism evidence="1 2">
    <name type="scientific">Candidatus Liptonbacteria bacterium GWB1_49_6</name>
    <dbReference type="NCBI Taxonomy" id="1798644"/>
    <lineage>
        <taxon>Bacteria</taxon>
        <taxon>Candidatus Liptoniibacteriota</taxon>
    </lineage>
</organism>
<reference evidence="1 2" key="1">
    <citation type="journal article" date="2016" name="Nat. Commun.">
        <title>Thousands of microbial genomes shed light on interconnected biogeochemical processes in an aquifer system.</title>
        <authorList>
            <person name="Anantharaman K."/>
            <person name="Brown C.T."/>
            <person name="Hug L.A."/>
            <person name="Sharon I."/>
            <person name="Castelle C.J."/>
            <person name="Probst A.J."/>
            <person name="Thomas B.C."/>
            <person name="Singh A."/>
            <person name="Wilkins M.J."/>
            <person name="Karaoz U."/>
            <person name="Brodie E.L."/>
            <person name="Williams K.H."/>
            <person name="Hubbard S.S."/>
            <person name="Banfield J.F."/>
        </authorList>
    </citation>
    <scope>NUCLEOTIDE SEQUENCE [LARGE SCALE GENOMIC DNA]</scope>
</reference>
<accession>A0A1G2C5K2</accession>
<sequence length="74" mass="8016">MADTSTASYYPVRLNERGNQIIEGLPKGVDPRECVICAAPLEIQKVTGMNIVAIAGPDETTSTIAHEKGDWQDE</sequence>
<protein>
    <submittedName>
        <fullName evidence="1">Uncharacterized protein</fullName>
    </submittedName>
</protein>
<dbReference type="EMBL" id="MHKU01000025">
    <property type="protein sequence ID" value="OGY96683.1"/>
    <property type="molecule type" value="Genomic_DNA"/>
</dbReference>
<name>A0A1G2C5K2_9BACT</name>
<evidence type="ECO:0000313" key="2">
    <source>
        <dbReference type="Proteomes" id="UP000176648"/>
    </source>
</evidence>